<keyword evidence="3" id="KW-1185">Reference proteome</keyword>
<dbReference type="RefSeq" id="WP_395819457.1">
    <property type="nucleotide sequence ID" value="NZ_CP043494.1"/>
</dbReference>
<feature type="region of interest" description="Disordered" evidence="1">
    <location>
        <begin position="237"/>
        <end position="261"/>
    </location>
</feature>
<sequence length="386" mass="42332">MKPDSRRLLLFLVLSLGLHAGLWLWMETRHTPLEEKGTAPAPAQATLQFVEVDVAPPPEPPKSEPPKAPPPKPPRASPPPELAQAPKSPPPARGETRPPPASPPTPAEVPTSTAGDMPLADAPRAEGLRLGPSRLLPSPSLSWSPDKGVDVPDAGVPVPSTPEEKVADMVMEGVRRGKVDRGLVHPYFSDLGKSLLKHWDAERAVSAKGLQGFLDQTRGNSKEWMRVWSDRAAAYANTGSPLDTDTPEANDRLPPGGDPSLEARRSLRRQMKEQFRATRRATVRVVQDTEGRLLNVELVTPSNDAQVDREAIADIRAAAQRLPVPPPEALQGRTRLVSLWQIELIVSISPPVPTLSVEFDAEMKLTDMRMPLDRRLYKRVRLLEVR</sequence>
<dbReference type="SUPFAM" id="SSF74653">
    <property type="entry name" value="TolA/TonB C-terminal domain"/>
    <property type="match status" value="1"/>
</dbReference>
<dbReference type="Proteomes" id="UP001611383">
    <property type="component" value="Chromosome"/>
</dbReference>
<protein>
    <submittedName>
        <fullName evidence="2">Energy transducer TonB</fullName>
    </submittedName>
</protein>
<feature type="compositionally biased region" description="Pro residues" evidence="1">
    <location>
        <begin position="66"/>
        <end position="107"/>
    </location>
</feature>
<dbReference type="EMBL" id="CP043494">
    <property type="protein sequence ID" value="WNG45182.1"/>
    <property type="molecule type" value="Genomic_DNA"/>
</dbReference>
<proteinExistence type="predicted"/>
<dbReference type="Pfam" id="PF13103">
    <property type="entry name" value="TonB_2"/>
    <property type="match status" value="1"/>
</dbReference>
<evidence type="ECO:0000313" key="2">
    <source>
        <dbReference type="EMBL" id="WNG45182.1"/>
    </source>
</evidence>
<name>A0ABY9WMZ3_9BACT</name>
<organism evidence="2 3">
    <name type="scientific">Archangium minus</name>
    <dbReference type="NCBI Taxonomy" id="83450"/>
    <lineage>
        <taxon>Bacteria</taxon>
        <taxon>Pseudomonadati</taxon>
        <taxon>Myxococcota</taxon>
        <taxon>Myxococcia</taxon>
        <taxon>Myxococcales</taxon>
        <taxon>Cystobacterineae</taxon>
        <taxon>Archangiaceae</taxon>
        <taxon>Archangium</taxon>
    </lineage>
</organism>
<feature type="compositionally biased region" description="Low complexity" evidence="1">
    <location>
        <begin position="128"/>
        <end position="158"/>
    </location>
</feature>
<evidence type="ECO:0000313" key="3">
    <source>
        <dbReference type="Proteomes" id="UP001611383"/>
    </source>
</evidence>
<feature type="region of interest" description="Disordered" evidence="1">
    <location>
        <begin position="48"/>
        <end position="161"/>
    </location>
</feature>
<dbReference type="Gene3D" id="3.30.1150.10">
    <property type="match status" value="1"/>
</dbReference>
<evidence type="ECO:0000256" key="1">
    <source>
        <dbReference type="SAM" id="MobiDB-lite"/>
    </source>
</evidence>
<accession>A0ABY9WMZ3</accession>
<reference evidence="2 3" key="1">
    <citation type="submission" date="2019-08" db="EMBL/GenBank/DDBJ databases">
        <title>Archangium and Cystobacter genomes.</title>
        <authorList>
            <person name="Chen I.-C.K."/>
            <person name="Wielgoss S."/>
        </authorList>
    </citation>
    <scope>NUCLEOTIDE SEQUENCE [LARGE SCALE GENOMIC DNA]</scope>
    <source>
        <strain evidence="2 3">Cbm 6</strain>
    </source>
</reference>
<gene>
    <name evidence="2" type="ORF">F0U60_14505</name>
</gene>